<accession>A0A1Q9DTD9</accession>
<evidence type="ECO:0000313" key="2">
    <source>
        <dbReference type="EMBL" id="OLP98437.1"/>
    </source>
</evidence>
<proteinExistence type="predicted"/>
<organism evidence="2 3">
    <name type="scientific">Symbiodinium microadriaticum</name>
    <name type="common">Dinoflagellate</name>
    <name type="synonym">Zooxanthella microadriatica</name>
    <dbReference type="NCBI Taxonomy" id="2951"/>
    <lineage>
        <taxon>Eukaryota</taxon>
        <taxon>Sar</taxon>
        <taxon>Alveolata</taxon>
        <taxon>Dinophyceae</taxon>
        <taxon>Suessiales</taxon>
        <taxon>Symbiodiniaceae</taxon>
        <taxon>Symbiodinium</taxon>
    </lineage>
</organism>
<protein>
    <submittedName>
        <fullName evidence="2">Uncharacterized protein</fullName>
    </submittedName>
</protein>
<keyword evidence="3" id="KW-1185">Reference proteome</keyword>
<dbReference type="AlphaFoldDB" id="A0A1Q9DTD9"/>
<dbReference type="Proteomes" id="UP000186817">
    <property type="component" value="Unassembled WGS sequence"/>
</dbReference>
<feature type="compositionally biased region" description="Acidic residues" evidence="1">
    <location>
        <begin position="269"/>
        <end position="280"/>
    </location>
</feature>
<comment type="caution">
    <text evidence="2">The sequence shown here is derived from an EMBL/GenBank/DDBJ whole genome shotgun (WGS) entry which is preliminary data.</text>
</comment>
<feature type="region of interest" description="Disordered" evidence="1">
    <location>
        <begin position="269"/>
        <end position="296"/>
    </location>
</feature>
<reference evidence="2 3" key="1">
    <citation type="submission" date="2016-02" db="EMBL/GenBank/DDBJ databases">
        <title>Genome analysis of coral dinoflagellate symbionts highlights evolutionary adaptations to a symbiotic lifestyle.</title>
        <authorList>
            <person name="Aranda M."/>
            <person name="Li Y."/>
            <person name="Liew Y.J."/>
            <person name="Baumgarten S."/>
            <person name="Simakov O."/>
            <person name="Wilson M."/>
            <person name="Piel J."/>
            <person name="Ashoor H."/>
            <person name="Bougouffa S."/>
            <person name="Bajic V.B."/>
            <person name="Ryu T."/>
            <person name="Ravasi T."/>
            <person name="Bayer T."/>
            <person name="Micklem G."/>
            <person name="Kim H."/>
            <person name="Bhak J."/>
            <person name="Lajeunesse T.C."/>
            <person name="Voolstra C.R."/>
        </authorList>
    </citation>
    <scope>NUCLEOTIDE SEQUENCE [LARGE SCALE GENOMIC DNA]</scope>
    <source>
        <strain evidence="2 3">CCMP2467</strain>
    </source>
</reference>
<feature type="region of interest" description="Disordered" evidence="1">
    <location>
        <begin position="399"/>
        <end position="451"/>
    </location>
</feature>
<dbReference type="OrthoDB" id="424239at2759"/>
<evidence type="ECO:0000313" key="3">
    <source>
        <dbReference type="Proteomes" id="UP000186817"/>
    </source>
</evidence>
<evidence type="ECO:0000256" key="1">
    <source>
        <dbReference type="SAM" id="MobiDB-lite"/>
    </source>
</evidence>
<sequence length="451" mass="51672">MPEISKLVHHHCVFAQLKLSGLWNFDLVLLPLVLLKLLTWRDMAWVHMLSDSQDQLVALVLDVAEVTRLVVLAKSVLAATDRSFRDLERLTGKLLWPSSLFRCFRPSLAPLYSDQHAFTPVLTAVSPDLWQRLCECVDANLVLTRSVGIAAPMDELMLTHRKKHRFRRIQPAMMVPCTDSPRRTGLRRQPRTGIKAVFLAMIAIALAPFGHERGAFSFVASPTMVSRVGSRSHHLQQLFQSKAAEQEEFDDLHVDDGAEGDEDFFDQDEGEEEALAELEDPESHGDAPLSQAQTKADVARQRLWNMPKDVAPYLQVANVTYQNKEKLARTRNLVVLKAKNSQAMLQKSEKIIKQGTLSKIRMRRLMRHGRGEFGRDNALQWNRPGRRAFRMRSGMKDLRYADPLERSQRRKKDIRPPDWKNKRTRPGQGQHQKRWIGSSHRYGRGTTISKR</sequence>
<gene>
    <name evidence="2" type="ORF">AK812_SmicGene19115</name>
</gene>
<name>A0A1Q9DTD9_SYMMI</name>
<dbReference type="EMBL" id="LSRX01000396">
    <property type="protein sequence ID" value="OLP98437.1"/>
    <property type="molecule type" value="Genomic_DNA"/>
</dbReference>